<dbReference type="AlphaFoldDB" id="A0A1M2UWC0"/>
<dbReference type="Proteomes" id="UP000183986">
    <property type="component" value="Unassembled WGS sequence"/>
</dbReference>
<gene>
    <name evidence="2" type="ORF">BEE62_05800</name>
</gene>
<dbReference type="Pfam" id="PF05787">
    <property type="entry name" value="PhoX"/>
    <property type="match status" value="1"/>
</dbReference>
<accession>A0A1M2UWC0</accession>
<dbReference type="InterPro" id="IPR008557">
    <property type="entry name" value="PhoX"/>
</dbReference>
<evidence type="ECO:0000313" key="2">
    <source>
        <dbReference type="EMBL" id="OJS99635.1"/>
    </source>
</evidence>
<dbReference type="OrthoDB" id="9801383at2"/>
<protein>
    <submittedName>
        <fullName evidence="2">Tat pathway signal protein</fullName>
    </submittedName>
</protein>
<dbReference type="SUPFAM" id="SSF63829">
    <property type="entry name" value="Calcium-dependent phosphotriesterase"/>
    <property type="match status" value="1"/>
</dbReference>
<reference evidence="2" key="1">
    <citation type="submission" date="2016-11" db="EMBL/GenBank/DDBJ databases">
        <title>Draft Genome Sequence of Marinobacter hydrocarbonoclasticus strain STW2, a polyaromatic aromatic hydrocarbon degrading and denitrifying bacterium from rhizosphere of Seagrass Enhalus acodoides.</title>
        <authorList>
            <person name="Ling J."/>
            <person name="Dong J."/>
        </authorList>
    </citation>
    <scope>NUCLEOTIDE SEQUENCE [LARGE SCALE GENOMIC DNA]</scope>
    <source>
        <strain evidence="2">STW2</strain>
    </source>
</reference>
<dbReference type="RefSeq" id="WP_072676628.1">
    <property type="nucleotide sequence ID" value="NZ_MPKY01000001.1"/>
</dbReference>
<name>A0A1M2UWC0_MARNT</name>
<evidence type="ECO:0000256" key="1">
    <source>
        <dbReference type="SAM" id="MobiDB-lite"/>
    </source>
</evidence>
<keyword evidence="3" id="KW-1185">Reference proteome</keyword>
<sequence length="677" mass="73195">MDKRNLNPVHQDPGYEPECNNSSNRTFGSILEARLARRGVLKGGLAAAVAGVFGGAVLTGCGGSSSSGGTGGSTTAPDLVGFKAVPVSEADSIVVPEGYSARVIGAWGDPILSNEGVFPEFSLDNSGADQAAQIGSHHDGMHYFPIEGSSEDGLLVLNHEYIEPRFMHQAAQGQNFGSGSFPMIDESTRDTDQVLREMNAHGISVYRVQRDASGVWAPVPGDSFNRRITALTAMEISGPVRGSDFVKTQFSPAGTETRGTLNNCAHGVTPWNTYMMSEENWAGYFLNTDEQPDSQSRYGVNSSGSSRYAWELAQSGEEQYTRFNATPSGASATDDFRNEPHCFGWMVEFDPFDSTSKPVKRTALGRFAHEGVVFAPAIEGQPVVCYSGDDARFEYIYKFVSAQPFHAATAGGHLLDSGTLYVAKFNEDGTGEWIPLVFGLGELTAENGFSSQADVLVRTRSAADAVGATKMDRPEWGAVDPNTREVYFTLTNNSRREESDEANPRAANPWGHIIRWQEGNDSGTAMVFNWDIFLLAGPEDDSEFQNAGLDDDQKFVNPDGLWFDADSRLWIQTDISESVQNSGDFAQFGNNQMLAADPVNGVLRRFLTGPIGQEITGVVTTPDQRTMFINVQHPGATTSRDDFENGNLISHWPDGGNSIPRSATVVITKDDGGKIGS</sequence>
<dbReference type="EMBL" id="MPKY01000001">
    <property type="protein sequence ID" value="OJS99635.1"/>
    <property type="molecule type" value="Genomic_DNA"/>
</dbReference>
<feature type="region of interest" description="Disordered" evidence="1">
    <location>
        <begin position="1"/>
        <end position="22"/>
    </location>
</feature>
<organism evidence="2 3">
    <name type="scientific">Marinobacter nauticus</name>
    <name type="common">Marinobacter hydrocarbonoclasticus</name>
    <name type="synonym">Marinobacter aquaeolei</name>
    <dbReference type="NCBI Taxonomy" id="2743"/>
    <lineage>
        <taxon>Bacteria</taxon>
        <taxon>Pseudomonadati</taxon>
        <taxon>Pseudomonadota</taxon>
        <taxon>Gammaproteobacteria</taxon>
        <taxon>Pseudomonadales</taxon>
        <taxon>Marinobacteraceae</taxon>
        <taxon>Marinobacter</taxon>
    </lineage>
</organism>
<comment type="caution">
    <text evidence="2">The sequence shown here is derived from an EMBL/GenBank/DDBJ whole genome shotgun (WGS) entry which is preliminary data.</text>
</comment>
<dbReference type="PANTHER" id="PTHR35399">
    <property type="entry name" value="SLR8030 PROTEIN"/>
    <property type="match status" value="1"/>
</dbReference>
<evidence type="ECO:0000313" key="3">
    <source>
        <dbReference type="Proteomes" id="UP000183986"/>
    </source>
</evidence>
<dbReference type="PANTHER" id="PTHR35399:SF2">
    <property type="entry name" value="DUF839 DOMAIN-CONTAINING PROTEIN"/>
    <property type="match status" value="1"/>
</dbReference>
<proteinExistence type="predicted"/>